<reference evidence="1 2" key="1">
    <citation type="submission" date="2023-10" db="EMBL/GenBank/DDBJ databases">
        <title>Marimonas sp. nov. isolated from tidal mud flat.</title>
        <authorList>
            <person name="Jaincy N.J."/>
            <person name="Srinivasan S."/>
            <person name="Lee S.-S."/>
        </authorList>
    </citation>
    <scope>NUCLEOTIDE SEQUENCE [LARGE SCALE GENOMIC DNA]</scope>
    <source>
        <strain evidence="1 2">MJ-SS3</strain>
    </source>
</reference>
<proteinExistence type="predicted"/>
<dbReference type="EMBL" id="JAWHTF010000007">
    <property type="protein sequence ID" value="MDU8886965.1"/>
    <property type="molecule type" value="Genomic_DNA"/>
</dbReference>
<dbReference type="Proteomes" id="UP001268651">
    <property type="component" value="Unassembled WGS sequence"/>
</dbReference>
<dbReference type="InterPro" id="IPR013078">
    <property type="entry name" value="His_Pase_superF_clade-1"/>
</dbReference>
<dbReference type="SUPFAM" id="SSF53254">
    <property type="entry name" value="Phosphoglycerate mutase-like"/>
    <property type="match status" value="1"/>
</dbReference>
<dbReference type="Gene3D" id="3.40.50.1240">
    <property type="entry name" value="Phosphoglycerate mutase-like"/>
    <property type="match status" value="1"/>
</dbReference>
<protein>
    <submittedName>
        <fullName evidence="1">Histidine phosphatase family protein</fullName>
    </submittedName>
</protein>
<dbReference type="InterPro" id="IPR029033">
    <property type="entry name" value="His_PPase_superfam"/>
</dbReference>
<sequence>MKKIIFVRHAKSSWEYDVPDSERPLKSRGVTDIFNISNKFKMSNIHIDAVYSSHAKRAADTCDIFVENLGISTKIVQISDKLYDFSGDNVVSFIKSLDDSLQTVAIFGHNYALTSIVNTYGDKYIDNVPTSGLVMIDFNIDHWKNLSKGQTVLVLIPKDLRT</sequence>
<dbReference type="Pfam" id="PF00300">
    <property type="entry name" value="His_Phos_1"/>
    <property type="match status" value="1"/>
</dbReference>
<evidence type="ECO:0000313" key="2">
    <source>
        <dbReference type="Proteomes" id="UP001268651"/>
    </source>
</evidence>
<comment type="caution">
    <text evidence="1">The sequence shown here is derived from an EMBL/GenBank/DDBJ whole genome shotgun (WGS) entry which is preliminary data.</text>
</comment>
<dbReference type="CDD" id="cd07067">
    <property type="entry name" value="HP_PGM_like"/>
    <property type="match status" value="1"/>
</dbReference>
<evidence type="ECO:0000313" key="1">
    <source>
        <dbReference type="EMBL" id="MDU8886965.1"/>
    </source>
</evidence>
<keyword evidence="2" id="KW-1185">Reference proteome</keyword>
<accession>A0ABU3UA60</accession>
<organism evidence="1 2">
    <name type="scientific">Gilvirhabdus luticola</name>
    <dbReference type="NCBI Taxonomy" id="3079858"/>
    <lineage>
        <taxon>Bacteria</taxon>
        <taxon>Pseudomonadati</taxon>
        <taxon>Bacteroidota</taxon>
        <taxon>Flavobacteriia</taxon>
        <taxon>Flavobacteriales</taxon>
        <taxon>Flavobacteriaceae</taxon>
        <taxon>Gilvirhabdus</taxon>
    </lineage>
</organism>
<dbReference type="RefSeq" id="WP_316663062.1">
    <property type="nucleotide sequence ID" value="NZ_JAWHTF010000007.1"/>
</dbReference>
<gene>
    <name evidence="1" type="ORF">RXV94_12400</name>
</gene>
<name>A0ABU3UA60_9FLAO</name>